<proteinExistence type="predicted"/>
<name>Q7MDE6_VIBVY</name>
<comment type="subcellular location">
    <subcellularLocation>
        <location evidence="1">Membrane</location>
        <topology evidence="1">Multi-pass membrane protein</topology>
    </subcellularLocation>
</comment>
<organism evidence="6 7">
    <name type="scientific">Vibrio vulnificus (strain YJ016)</name>
    <dbReference type="NCBI Taxonomy" id="196600"/>
    <lineage>
        <taxon>Bacteria</taxon>
        <taxon>Pseudomonadati</taxon>
        <taxon>Pseudomonadota</taxon>
        <taxon>Gammaproteobacteria</taxon>
        <taxon>Vibrionales</taxon>
        <taxon>Vibrionaceae</taxon>
        <taxon>Vibrio</taxon>
    </lineage>
</organism>
<keyword evidence="2 5" id="KW-0812">Transmembrane</keyword>
<feature type="transmembrane region" description="Helical" evidence="5">
    <location>
        <begin position="285"/>
        <end position="311"/>
    </location>
</feature>
<evidence type="ECO:0000313" key="7">
    <source>
        <dbReference type="Proteomes" id="UP000002675"/>
    </source>
</evidence>
<evidence type="ECO:0000313" key="6">
    <source>
        <dbReference type="EMBL" id="BAC97116.1"/>
    </source>
</evidence>
<evidence type="ECO:0000256" key="4">
    <source>
        <dbReference type="ARBA" id="ARBA00023136"/>
    </source>
</evidence>
<dbReference type="Pfam" id="PF01566">
    <property type="entry name" value="Nramp"/>
    <property type="match status" value="1"/>
</dbReference>
<dbReference type="HOGENOM" id="CLU_055818_0_0_6"/>
<dbReference type="eggNOG" id="COG1914">
    <property type="taxonomic scope" value="Bacteria"/>
</dbReference>
<feature type="transmembrane region" description="Helical" evidence="5">
    <location>
        <begin position="145"/>
        <end position="162"/>
    </location>
</feature>
<evidence type="ECO:0000256" key="3">
    <source>
        <dbReference type="ARBA" id="ARBA00022989"/>
    </source>
</evidence>
<protein>
    <submittedName>
        <fullName evidence="6">Mn2+ and Fe2+ transporter</fullName>
    </submittedName>
</protein>
<dbReference type="EMBL" id="BA000038">
    <property type="protein sequence ID" value="BAC97116.1"/>
    <property type="molecule type" value="Genomic_DNA"/>
</dbReference>
<dbReference type="STRING" id="672.VV93_v1c40310"/>
<keyword evidence="3 5" id="KW-1133">Transmembrane helix</keyword>
<dbReference type="GO" id="GO:0046873">
    <property type="term" value="F:metal ion transmembrane transporter activity"/>
    <property type="evidence" value="ECO:0007669"/>
    <property type="project" value="InterPro"/>
</dbReference>
<feature type="transmembrane region" description="Helical" evidence="5">
    <location>
        <begin position="210"/>
        <end position="231"/>
    </location>
</feature>
<dbReference type="Proteomes" id="UP000002675">
    <property type="component" value="Chromosome II"/>
</dbReference>
<evidence type="ECO:0000256" key="1">
    <source>
        <dbReference type="ARBA" id="ARBA00004141"/>
    </source>
</evidence>
<dbReference type="InterPro" id="IPR001046">
    <property type="entry name" value="NRAMP_fam"/>
</dbReference>
<dbReference type="GO" id="GO:0016020">
    <property type="term" value="C:membrane"/>
    <property type="evidence" value="ECO:0007669"/>
    <property type="project" value="UniProtKB-SubCell"/>
</dbReference>
<dbReference type="KEGG" id="vvy:VVA1090"/>
<keyword evidence="4 5" id="KW-0472">Membrane</keyword>
<gene>
    <name evidence="6" type="ordered locus">VVA1090</name>
</gene>
<reference evidence="6 7" key="1">
    <citation type="journal article" date="2003" name="Genome Res.">
        <title>Comparative genome analysis of Vibrio vulnificus, a marine pathogen.</title>
        <authorList>
            <person name="Chen C.Y."/>
            <person name="Wu K.M."/>
            <person name="Chang Y.C."/>
            <person name="Chang C.H."/>
            <person name="Tsai H.C."/>
            <person name="Liao T.L."/>
            <person name="Liu Y.M."/>
            <person name="Chen H.J."/>
            <person name="Shen A.B."/>
            <person name="Li J.C."/>
            <person name="Su T.L."/>
            <person name="Shao C.P."/>
            <person name="Lee C.T."/>
            <person name="Hor L.I."/>
            <person name="Tsai S.F."/>
        </authorList>
    </citation>
    <scope>NUCLEOTIDE SEQUENCE [LARGE SCALE GENOMIC DNA]</scope>
    <source>
        <strain evidence="6 7">YJ016</strain>
    </source>
</reference>
<evidence type="ECO:0000256" key="5">
    <source>
        <dbReference type="SAM" id="Phobius"/>
    </source>
</evidence>
<dbReference type="AlphaFoldDB" id="Q7MDE6"/>
<feature type="transmembrane region" description="Helical" evidence="5">
    <location>
        <begin position="429"/>
        <end position="456"/>
    </location>
</feature>
<sequence>MLLVCAPNERLQLVIVCFKRNTTLSSADLGQLSFYFSNNRKTTNLRTSMTTQSTIITSSISTQVPENHWQKKAMLSVAFLMATTSVGPGFLTQTAVFTNIYKVDMAFPVLASIFITFGIVMNLWRIVGVSGLRIQDIANKVAPGMGYGVGVLLALGAVAFNFGNVSGAALGINVLTGVDTTWGALFTGLIGCLLFVVHNASKRMDQMARYLGLFMIVLIAYVAMTSLPPMGETLSAAMMPTDIGSLLLPTLTIVGGAVGGYYTGAQRLVDIGLKGKENVPSITSTAWAGISIAVVIRILLFLAVFGVIATGATLDTANPAADAFRQGAGQLGYFIFGLVLFVASITSVVGNSYMAISLIKTLFPFVARNEKSWCVGFIVLTSLGTVCMDMPILLLMLAGLVNSIILPVVLGTVLLATRRKDIVGDYQHPMYLTLTGVAIVIVMGASSLTNIGNFIAKFVS</sequence>
<feature type="transmembrane region" description="Helical" evidence="5">
    <location>
        <begin position="331"/>
        <end position="353"/>
    </location>
</feature>
<feature type="transmembrane region" description="Helical" evidence="5">
    <location>
        <begin position="400"/>
        <end position="417"/>
    </location>
</feature>
<evidence type="ECO:0000256" key="2">
    <source>
        <dbReference type="ARBA" id="ARBA00022692"/>
    </source>
</evidence>
<accession>Q7MDE6</accession>
<feature type="transmembrane region" description="Helical" evidence="5">
    <location>
        <begin position="73"/>
        <end position="93"/>
    </location>
</feature>
<feature type="transmembrane region" description="Helical" evidence="5">
    <location>
        <begin position="243"/>
        <end position="264"/>
    </location>
</feature>
<feature type="transmembrane region" description="Helical" evidence="5">
    <location>
        <begin position="182"/>
        <end position="198"/>
    </location>
</feature>
<feature type="transmembrane region" description="Helical" evidence="5">
    <location>
        <begin position="105"/>
        <end position="124"/>
    </location>
</feature>